<feature type="signal peptide" evidence="3">
    <location>
        <begin position="1"/>
        <end position="19"/>
    </location>
</feature>
<dbReference type="EMBL" id="CATKSH010000007">
    <property type="protein sequence ID" value="CAI9120720.1"/>
    <property type="molecule type" value="Genomic_DNA"/>
</dbReference>
<dbReference type="PANTHER" id="PTHR11240">
    <property type="entry name" value="RIBONUCLEASE T2"/>
    <property type="match status" value="1"/>
</dbReference>
<dbReference type="Pfam" id="PF00445">
    <property type="entry name" value="Ribonuclease_T2"/>
    <property type="match status" value="1"/>
</dbReference>
<dbReference type="Proteomes" id="UP001176960">
    <property type="component" value="Unassembled WGS sequence"/>
</dbReference>
<evidence type="ECO:0000256" key="2">
    <source>
        <dbReference type="RuleBase" id="RU004328"/>
    </source>
</evidence>
<dbReference type="SUPFAM" id="SSF55895">
    <property type="entry name" value="Ribonuclease Rh-like"/>
    <property type="match status" value="1"/>
</dbReference>
<gene>
    <name evidence="4" type="ORF">LMG32879_001558</name>
</gene>
<dbReference type="Gene3D" id="3.90.730.10">
    <property type="entry name" value="Ribonuclease T2-like"/>
    <property type="match status" value="1"/>
</dbReference>
<proteinExistence type="inferred from homology"/>
<dbReference type="AlphaFoldDB" id="A0AA35XXU9"/>
<evidence type="ECO:0000256" key="1">
    <source>
        <dbReference type="ARBA" id="ARBA00007469"/>
    </source>
</evidence>
<dbReference type="PANTHER" id="PTHR11240:SF22">
    <property type="entry name" value="RIBONUCLEASE T2"/>
    <property type="match status" value="1"/>
</dbReference>
<sequence>MRFLLWPLMLMLAACASQGARQAGPGESAFSPVTHADFRHDTLALSWQPGFCSTESGCLPDQPKAPLIGLHGLWASEPHTLEQKGVPVQEWWRKGCDLFEDAGPAASPPLDAAMSATLAEIVPHTRQPLVPHEWNKHARCFGYAPGPFFAKGVDLRQKFARSPVGAWMYARQGTVIAHADLLSFFDKATGNTQAHALQLRCGYDHQGRVVLTELWMTLRPDGLDAFPQAASFMTAVDAQDNCPTRFLLSRW</sequence>
<keyword evidence="3" id="KW-0732">Signal</keyword>
<dbReference type="GO" id="GO:0033897">
    <property type="term" value="F:ribonuclease T2 activity"/>
    <property type="evidence" value="ECO:0007669"/>
    <property type="project" value="InterPro"/>
</dbReference>
<keyword evidence="5" id="KW-1185">Reference proteome</keyword>
<evidence type="ECO:0000256" key="3">
    <source>
        <dbReference type="SAM" id="SignalP"/>
    </source>
</evidence>
<dbReference type="InterPro" id="IPR001568">
    <property type="entry name" value="RNase_T2-like"/>
</dbReference>
<dbReference type="GO" id="GO:0006401">
    <property type="term" value="P:RNA catabolic process"/>
    <property type="evidence" value="ECO:0007669"/>
    <property type="project" value="TreeGrafter"/>
</dbReference>
<dbReference type="RefSeq" id="WP_289841389.1">
    <property type="nucleotide sequence ID" value="NZ_CATKSH010000007.1"/>
</dbReference>
<organism evidence="4 5">
    <name type="scientific">Brytella acorum</name>
    <dbReference type="NCBI Taxonomy" id="2959299"/>
    <lineage>
        <taxon>Bacteria</taxon>
        <taxon>Pseudomonadati</taxon>
        <taxon>Pseudomonadota</taxon>
        <taxon>Alphaproteobacteria</taxon>
        <taxon>Acetobacterales</taxon>
        <taxon>Acetobacteraceae</taxon>
        <taxon>Brytella</taxon>
    </lineage>
</organism>
<name>A0AA35XXU9_9PROT</name>
<evidence type="ECO:0000313" key="4">
    <source>
        <dbReference type="EMBL" id="CAI9120720.1"/>
    </source>
</evidence>
<comment type="caution">
    <text evidence="4">The sequence shown here is derived from an EMBL/GenBank/DDBJ whole genome shotgun (WGS) entry which is preliminary data.</text>
</comment>
<accession>A0AA35XXU9</accession>
<comment type="similarity">
    <text evidence="1 2">Belongs to the RNase T2 family.</text>
</comment>
<evidence type="ECO:0000313" key="5">
    <source>
        <dbReference type="Proteomes" id="UP001176960"/>
    </source>
</evidence>
<dbReference type="InterPro" id="IPR036430">
    <property type="entry name" value="RNase_T2-like_sf"/>
</dbReference>
<dbReference type="PROSITE" id="PS51257">
    <property type="entry name" value="PROKAR_LIPOPROTEIN"/>
    <property type="match status" value="1"/>
</dbReference>
<reference evidence="4" key="1">
    <citation type="submission" date="2023-03" db="EMBL/GenBank/DDBJ databases">
        <authorList>
            <person name="Cleenwerck I."/>
        </authorList>
    </citation>
    <scope>NUCLEOTIDE SEQUENCE</scope>
    <source>
        <strain evidence="4">LMG 32879</strain>
    </source>
</reference>
<protein>
    <submittedName>
        <fullName evidence="4">Ribonuclease I</fullName>
    </submittedName>
</protein>
<feature type="chain" id="PRO_5041353533" evidence="3">
    <location>
        <begin position="20"/>
        <end position="251"/>
    </location>
</feature>
<dbReference type="GO" id="GO:0003723">
    <property type="term" value="F:RNA binding"/>
    <property type="evidence" value="ECO:0007669"/>
    <property type="project" value="InterPro"/>
</dbReference>